<dbReference type="PROSITE" id="PS51450">
    <property type="entry name" value="LRR"/>
    <property type="match status" value="4"/>
</dbReference>
<dbReference type="InterPro" id="IPR001611">
    <property type="entry name" value="Leu-rich_rpt"/>
</dbReference>
<feature type="chain" id="PRO_5045872419" evidence="3">
    <location>
        <begin position="21"/>
        <end position="366"/>
    </location>
</feature>
<comment type="caution">
    <text evidence="4">The sequence shown here is derived from an EMBL/GenBank/DDBJ whole genome shotgun (WGS) entry which is preliminary data.</text>
</comment>
<accession>A0ABR7TIP6</accession>
<dbReference type="Pfam" id="PF12799">
    <property type="entry name" value="LRR_4"/>
    <property type="match status" value="2"/>
</dbReference>
<dbReference type="Pfam" id="PF00560">
    <property type="entry name" value="LRR_1"/>
    <property type="match status" value="1"/>
</dbReference>
<reference evidence="4 5" key="1">
    <citation type="submission" date="2020-09" db="EMBL/GenBank/DDBJ databases">
        <title>Genome sequences of type strains of Chitinophaga qingshengii and Chitinophaga varians.</title>
        <authorList>
            <person name="Kittiwongwattana C."/>
        </authorList>
    </citation>
    <scope>NUCLEOTIDE SEQUENCE [LARGE SCALE GENOMIC DNA]</scope>
    <source>
        <strain evidence="4 5">JCM 30026</strain>
    </source>
</reference>
<evidence type="ECO:0000256" key="3">
    <source>
        <dbReference type="SAM" id="SignalP"/>
    </source>
</evidence>
<proteinExistence type="predicted"/>
<name>A0ABR7TIP6_9BACT</name>
<dbReference type="InterPro" id="IPR050836">
    <property type="entry name" value="SDS22/Internalin_LRR"/>
</dbReference>
<dbReference type="SMART" id="SM00369">
    <property type="entry name" value="LRR_TYP"/>
    <property type="match status" value="4"/>
</dbReference>
<dbReference type="PANTHER" id="PTHR46652">
    <property type="entry name" value="LEUCINE-RICH REPEAT AND IQ DOMAIN-CONTAINING PROTEIN 1-RELATED"/>
    <property type="match status" value="1"/>
</dbReference>
<evidence type="ECO:0000313" key="4">
    <source>
        <dbReference type="EMBL" id="MBC9928944.1"/>
    </source>
</evidence>
<dbReference type="Gene3D" id="3.80.10.10">
    <property type="entry name" value="Ribonuclease Inhibitor"/>
    <property type="match status" value="1"/>
</dbReference>
<dbReference type="SUPFAM" id="SSF52058">
    <property type="entry name" value="L domain-like"/>
    <property type="match status" value="1"/>
</dbReference>
<evidence type="ECO:0000313" key="5">
    <source>
        <dbReference type="Proteomes" id="UP000659124"/>
    </source>
</evidence>
<keyword evidence="5" id="KW-1185">Reference proteome</keyword>
<evidence type="ECO:0000256" key="1">
    <source>
        <dbReference type="ARBA" id="ARBA00022614"/>
    </source>
</evidence>
<keyword evidence="1" id="KW-0433">Leucine-rich repeat</keyword>
<organism evidence="4 5">
    <name type="scientific">Chitinophaga qingshengii</name>
    <dbReference type="NCBI Taxonomy" id="1569794"/>
    <lineage>
        <taxon>Bacteria</taxon>
        <taxon>Pseudomonadati</taxon>
        <taxon>Bacteroidota</taxon>
        <taxon>Chitinophagia</taxon>
        <taxon>Chitinophagales</taxon>
        <taxon>Chitinophagaceae</taxon>
        <taxon>Chitinophaga</taxon>
    </lineage>
</organism>
<dbReference type="RefSeq" id="WP_188086101.1">
    <property type="nucleotide sequence ID" value="NZ_JACVFC010000001.1"/>
</dbReference>
<dbReference type="InterPro" id="IPR032675">
    <property type="entry name" value="LRR_dom_sf"/>
</dbReference>
<dbReference type="PANTHER" id="PTHR46652:SF3">
    <property type="entry name" value="LEUCINE-RICH REPEAT-CONTAINING PROTEIN 9"/>
    <property type="match status" value="1"/>
</dbReference>
<keyword evidence="2" id="KW-0677">Repeat</keyword>
<dbReference type="Proteomes" id="UP000659124">
    <property type="component" value="Unassembled WGS sequence"/>
</dbReference>
<dbReference type="InterPro" id="IPR025875">
    <property type="entry name" value="Leu-rich_rpt_4"/>
</dbReference>
<evidence type="ECO:0000256" key="2">
    <source>
        <dbReference type="ARBA" id="ARBA00022737"/>
    </source>
</evidence>
<keyword evidence="3" id="KW-0732">Signal</keyword>
<feature type="signal peptide" evidence="3">
    <location>
        <begin position="1"/>
        <end position="20"/>
    </location>
</feature>
<dbReference type="EMBL" id="JACVFC010000001">
    <property type="protein sequence ID" value="MBC9928944.1"/>
    <property type="molecule type" value="Genomic_DNA"/>
</dbReference>
<dbReference type="InterPro" id="IPR003591">
    <property type="entry name" value="Leu-rich_rpt_typical-subtyp"/>
</dbReference>
<protein>
    <submittedName>
        <fullName evidence="4">Leucine-rich repeat domain-containing protein</fullName>
    </submittedName>
</protein>
<gene>
    <name evidence="4" type="ORF">ICL07_01075</name>
</gene>
<sequence>MMKTNIIASLLVLFSLLSTAQDSLRSIYQRAGFDLSKVVAAEELTLENGTYFFTAMGQHTPLSEILHIDSLDINNQDINIIFRQLKYTLHLKYLNISGSNLKYGGQIKNLHPLRNLRELTYLNISYNEVTDLTPLRGLTQLRYLDVRYNSPSSLAGLENMRHLEVLLLGTGGDRLPIKDLSPLKDKPALRVLKLPYSSIVNITPILNSKKLQQLDLNNNKILGTITFSGFTELEELNLSDNQITELKISSMPRLRNLYISSNHLATLPPLFVFPALEQLSARFNRLTQLTCTTPLNSLTEVDLLGNQLQEINFVRCMPALQTADLTNNKIKDMRPLLSLPQVKITCPGNPVDSSLLNPTEKTRLLK</sequence>